<dbReference type="EMBL" id="KZ308402">
    <property type="protein sequence ID" value="KAG8228961.1"/>
    <property type="molecule type" value="Genomic_DNA"/>
</dbReference>
<organism evidence="2 3">
    <name type="scientific">Ladona fulva</name>
    <name type="common">Scarce chaser dragonfly</name>
    <name type="synonym">Libellula fulva</name>
    <dbReference type="NCBI Taxonomy" id="123851"/>
    <lineage>
        <taxon>Eukaryota</taxon>
        <taxon>Metazoa</taxon>
        <taxon>Ecdysozoa</taxon>
        <taxon>Arthropoda</taxon>
        <taxon>Hexapoda</taxon>
        <taxon>Insecta</taxon>
        <taxon>Pterygota</taxon>
        <taxon>Palaeoptera</taxon>
        <taxon>Odonata</taxon>
        <taxon>Epiprocta</taxon>
        <taxon>Anisoptera</taxon>
        <taxon>Libelluloidea</taxon>
        <taxon>Libellulidae</taxon>
        <taxon>Ladona</taxon>
    </lineage>
</organism>
<dbReference type="OrthoDB" id="10682806at2759"/>
<reference evidence="2" key="2">
    <citation type="submission" date="2017-10" db="EMBL/GenBank/DDBJ databases">
        <title>Ladona fulva Genome sequencing and assembly.</title>
        <authorList>
            <person name="Murali S."/>
            <person name="Richards S."/>
            <person name="Bandaranaike D."/>
            <person name="Bellair M."/>
            <person name="Blankenburg K."/>
            <person name="Chao H."/>
            <person name="Dinh H."/>
            <person name="Doddapaneni H."/>
            <person name="Dugan-Rocha S."/>
            <person name="Elkadiri S."/>
            <person name="Gnanaolivu R."/>
            <person name="Hernandez B."/>
            <person name="Skinner E."/>
            <person name="Javaid M."/>
            <person name="Lee S."/>
            <person name="Li M."/>
            <person name="Ming W."/>
            <person name="Munidasa M."/>
            <person name="Muniz J."/>
            <person name="Nguyen L."/>
            <person name="Hughes D."/>
            <person name="Osuji N."/>
            <person name="Pu L.-L."/>
            <person name="Puazo M."/>
            <person name="Qu C."/>
            <person name="Quiroz J."/>
            <person name="Raj R."/>
            <person name="Weissenberger G."/>
            <person name="Xin Y."/>
            <person name="Zou X."/>
            <person name="Han Y."/>
            <person name="Worley K."/>
            <person name="Muzny D."/>
            <person name="Gibbs R."/>
        </authorList>
    </citation>
    <scope>NUCLEOTIDE SEQUENCE</scope>
    <source>
        <strain evidence="2">Sampled in the wild</strain>
    </source>
</reference>
<evidence type="ECO:0000256" key="1">
    <source>
        <dbReference type="SAM" id="SignalP"/>
    </source>
</evidence>
<proteinExistence type="predicted"/>
<keyword evidence="1" id="KW-0732">Signal</keyword>
<protein>
    <submittedName>
        <fullName evidence="2">Uncharacterized protein</fullName>
    </submittedName>
</protein>
<evidence type="ECO:0000313" key="2">
    <source>
        <dbReference type="EMBL" id="KAG8228961.1"/>
    </source>
</evidence>
<dbReference type="Proteomes" id="UP000792457">
    <property type="component" value="Unassembled WGS sequence"/>
</dbReference>
<feature type="chain" id="PRO_5035468847" evidence="1">
    <location>
        <begin position="29"/>
        <end position="178"/>
    </location>
</feature>
<evidence type="ECO:0000313" key="3">
    <source>
        <dbReference type="Proteomes" id="UP000792457"/>
    </source>
</evidence>
<gene>
    <name evidence="2" type="ORF">J437_LFUL007712</name>
</gene>
<feature type="non-terminal residue" evidence="2">
    <location>
        <position position="178"/>
    </location>
</feature>
<sequence length="178" mass="19853">MNFILKPACLENMLKLLIFYLLVNTSVCEFDGLNKFRRKKTSTGNYVHPSILKSTASSSKTALSLDYVGIEPSPTNGCQVSNMVPNAFSVPRIVKRFVNILLRKAILKDDGGDIIQLESIPDQNLERLSVSLRLSVSATELKTLRDFGSNKQNLTIHQIDELLNNLFSNSLPPSHDCE</sequence>
<feature type="signal peptide" evidence="1">
    <location>
        <begin position="1"/>
        <end position="28"/>
    </location>
</feature>
<comment type="caution">
    <text evidence="2">The sequence shown here is derived from an EMBL/GenBank/DDBJ whole genome shotgun (WGS) entry which is preliminary data.</text>
</comment>
<dbReference type="AlphaFoldDB" id="A0A8K0K5X4"/>
<accession>A0A8K0K5X4</accession>
<keyword evidence="3" id="KW-1185">Reference proteome</keyword>
<reference evidence="2" key="1">
    <citation type="submission" date="2013-04" db="EMBL/GenBank/DDBJ databases">
        <authorList>
            <person name="Qu J."/>
            <person name="Murali S.C."/>
            <person name="Bandaranaike D."/>
            <person name="Bellair M."/>
            <person name="Blankenburg K."/>
            <person name="Chao H."/>
            <person name="Dinh H."/>
            <person name="Doddapaneni H."/>
            <person name="Downs B."/>
            <person name="Dugan-Rocha S."/>
            <person name="Elkadiri S."/>
            <person name="Gnanaolivu R.D."/>
            <person name="Hernandez B."/>
            <person name="Javaid M."/>
            <person name="Jayaseelan J.C."/>
            <person name="Lee S."/>
            <person name="Li M."/>
            <person name="Ming W."/>
            <person name="Munidasa M."/>
            <person name="Muniz J."/>
            <person name="Nguyen L."/>
            <person name="Ongeri F."/>
            <person name="Osuji N."/>
            <person name="Pu L.-L."/>
            <person name="Puazo M."/>
            <person name="Qu C."/>
            <person name="Quiroz J."/>
            <person name="Raj R."/>
            <person name="Weissenberger G."/>
            <person name="Xin Y."/>
            <person name="Zou X."/>
            <person name="Han Y."/>
            <person name="Richards S."/>
            <person name="Worley K."/>
            <person name="Muzny D."/>
            <person name="Gibbs R."/>
        </authorList>
    </citation>
    <scope>NUCLEOTIDE SEQUENCE</scope>
    <source>
        <strain evidence="2">Sampled in the wild</strain>
    </source>
</reference>
<name>A0A8K0K5X4_LADFU</name>